<dbReference type="InterPro" id="IPR052339">
    <property type="entry name" value="Fe-S_Maturation_MIP18"/>
</dbReference>
<dbReference type="SUPFAM" id="SSF117916">
    <property type="entry name" value="Fe-S cluster assembly (FSCA) domain-like"/>
    <property type="match status" value="1"/>
</dbReference>
<reference evidence="2 3" key="1">
    <citation type="journal article" date="2017" name="Nat. Commun.">
        <title>In situ click chemistry generation of cyclooxygenase-2 inhibitors.</title>
        <authorList>
            <person name="Bhardwaj A."/>
            <person name="Kaur J."/>
            <person name="Wuest M."/>
            <person name="Wuest F."/>
        </authorList>
    </citation>
    <scope>NUCLEOTIDE SEQUENCE [LARGE SCALE GENOMIC DNA]</scope>
    <source>
        <strain evidence="2">S2_018_000_R2_106</strain>
    </source>
</reference>
<evidence type="ECO:0000313" key="2">
    <source>
        <dbReference type="EMBL" id="TKW60809.1"/>
    </source>
</evidence>
<feature type="domain" description="MIP18 family-like" evidence="1">
    <location>
        <begin position="29"/>
        <end position="90"/>
    </location>
</feature>
<dbReference type="Proteomes" id="UP000320948">
    <property type="component" value="Unassembled WGS sequence"/>
</dbReference>
<organism evidence="2 3">
    <name type="scientific">Blastochloris viridis</name>
    <name type="common">Rhodopseudomonas viridis</name>
    <dbReference type="NCBI Taxonomy" id="1079"/>
    <lineage>
        <taxon>Bacteria</taxon>
        <taxon>Pseudomonadati</taxon>
        <taxon>Pseudomonadota</taxon>
        <taxon>Alphaproteobacteria</taxon>
        <taxon>Hyphomicrobiales</taxon>
        <taxon>Blastochloridaceae</taxon>
        <taxon>Blastochloris</taxon>
    </lineage>
</organism>
<dbReference type="Gene3D" id="3.30.300.130">
    <property type="entry name" value="Fe-S cluster assembly (FSCA)"/>
    <property type="match status" value="1"/>
</dbReference>
<comment type="caution">
    <text evidence="2">The sequence shown here is derived from an EMBL/GenBank/DDBJ whole genome shotgun (WGS) entry which is preliminary data.</text>
</comment>
<dbReference type="Pfam" id="PF01883">
    <property type="entry name" value="FeS_assembly_P"/>
    <property type="match status" value="1"/>
</dbReference>
<dbReference type="PANTHER" id="PTHR42831:SF1">
    <property type="entry name" value="FE-S PROTEIN MATURATION AUXILIARY FACTOR YITW"/>
    <property type="match status" value="1"/>
</dbReference>
<evidence type="ECO:0000313" key="3">
    <source>
        <dbReference type="Proteomes" id="UP000320948"/>
    </source>
</evidence>
<sequence length="121" mass="13171">MAIRIVTDDETSLDTGTLSADASLHEKAVHALRNVYDPELPINIYDLGLIYKIALNDTEKTAHITMTLTAPNCPVAEELPRQAQNAVANATGYATTLTLTFDPPWKKENLPLEAKLALGLL</sequence>
<dbReference type="AlphaFoldDB" id="A0A6N4RAW0"/>
<gene>
    <name evidence="2" type="ORF">DI628_07930</name>
</gene>
<evidence type="ECO:0000259" key="1">
    <source>
        <dbReference type="Pfam" id="PF01883"/>
    </source>
</evidence>
<name>A0A6N4RAW0_BLAVI</name>
<dbReference type="InterPro" id="IPR034904">
    <property type="entry name" value="FSCA_dom_sf"/>
</dbReference>
<dbReference type="PANTHER" id="PTHR42831">
    <property type="entry name" value="FE-S PROTEIN MATURATION AUXILIARY FACTOR YITW"/>
    <property type="match status" value="1"/>
</dbReference>
<dbReference type="EMBL" id="VAFM01000002">
    <property type="protein sequence ID" value="TKW60809.1"/>
    <property type="molecule type" value="Genomic_DNA"/>
</dbReference>
<protein>
    <submittedName>
        <fullName evidence="2">DUF59 domain-containing protein</fullName>
    </submittedName>
</protein>
<proteinExistence type="predicted"/>
<accession>A0A6N4RAW0</accession>
<dbReference type="InterPro" id="IPR002744">
    <property type="entry name" value="MIP18-like"/>
</dbReference>